<feature type="transmembrane region" description="Helical" evidence="4">
    <location>
        <begin position="6"/>
        <end position="23"/>
    </location>
</feature>
<proteinExistence type="predicted"/>
<feature type="region of interest" description="Disordered" evidence="3">
    <location>
        <begin position="139"/>
        <end position="172"/>
    </location>
</feature>
<dbReference type="OrthoDB" id="438440at2759"/>
<dbReference type="InterPro" id="IPR029058">
    <property type="entry name" value="AB_hydrolase_fold"/>
</dbReference>
<feature type="domain" description="Fungal lipase-type" evidence="5">
    <location>
        <begin position="115"/>
        <end position="288"/>
    </location>
</feature>
<evidence type="ECO:0000256" key="3">
    <source>
        <dbReference type="SAM" id="MobiDB-lite"/>
    </source>
</evidence>
<protein>
    <submittedName>
        <fullName evidence="6">Lipase</fullName>
    </submittedName>
</protein>
<evidence type="ECO:0000256" key="2">
    <source>
        <dbReference type="ARBA" id="ARBA00022801"/>
    </source>
</evidence>
<dbReference type="Gene3D" id="3.40.50.1820">
    <property type="entry name" value="alpha/beta hydrolase"/>
    <property type="match status" value="1"/>
</dbReference>
<dbReference type="CDD" id="cd00519">
    <property type="entry name" value="Lipase_3"/>
    <property type="match status" value="1"/>
</dbReference>
<dbReference type="GO" id="GO:0006629">
    <property type="term" value="P:lipid metabolic process"/>
    <property type="evidence" value="ECO:0007669"/>
    <property type="project" value="InterPro"/>
</dbReference>
<dbReference type="GO" id="GO:0016787">
    <property type="term" value="F:hydrolase activity"/>
    <property type="evidence" value="ECO:0007669"/>
    <property type="project" value="UniProtKB-KW"/>
</dbReference>
<keyword evidence="4" id="KW-0812">Transmembrane</keyword>
<dbReference type="InterPro" id="IPR002921">
    <property type="entry name" value="Fungal_lipase-type"/>
</dbReference>
<dbReference type="AlphaFoldDB" id="A0A6A5TTH5"/>
<evidence type="ECO:0000259" key="5">
    <source>
        <dbReference type="Pfam" id="PF01764"/>
    </source>
</evidence>
<dbReference type="PANTHER" id="PTHR46640:SF1">
    <property type="entry name" value="FUNGAL LIPASE-LIKE DOMAIN-CONTAINING PROTEIN-RELATED"/>
    <property type="match status" value="1"/>
</dbReference>
<gene>
    <name evidence="6" type="ORF">CC80DRAFT_527067</name>
</gene>
<accession>A0A6A5TTH5</accession>
<dbReference type="PANTHER" id="PTHR46640">
    <property type="entry name" value="TRIACYLGLYCEROL LIPASE, PUTATIVE (AFU_ORTHOLOGUE AFUA_6G06510)-RELATED"/>
    <property type="match status" value="1"/>
</dbReference>
<dbReference type="EMBL" id="ML977001">
    <property type="protein sequence ID" value="KAF1954006.1"/>
    <property type="molecule type" value="Genomic_DNA"/>
</dbReference>
<organism evidence="6 7">
    <name type="scientific">Byssothecium circinans</name>
    <dbReference type="NCBI Taxonomy" id="147558"/>
    <lineage>
        <taxon>Eukaryota</taxon>
        <taxon>Fungi</taxon>
        <taxon>Dikarya</taxon>
        <taxon>Ascomycota</taxon>
        <taxon>Pezizomycotina</taxon>
        <taxon>Dothideomycetes</taxon>
        <taxon>Pleosporomycetidae</taxon>
        <taxon>Pleosporales</taxon>
        <taxon>Massarineae</taxon>
        <taxon>Massarinaceae</taxon>
        <taxon>Byssothecium</taxon>
    </lineage>
</organism>
<keyword evidence="2" id="KW-0378">Hydrolase</keyword>
<dbReference type="Proteomes" id="UP000800035">
    <property type="component" value="Unassembled WGS sequence"/>
</dbReference>
<reference evidence="6" key="1">
    <citation type="journal article" date="2020" name="Stud. Mycol.">
        <title>101 Dothideomycetes genomes: a test case for predicting lifestyles and emergence of pathogens.</title>
        <authorList>
            <person name="Haridas S."/>
            <person name="Albert R."/>
            <person name="Binder M."/>
            <person name="Bloem J."/>
            <person name="Labutti K."/>
            <person name="Salamov A."/>
            <person name="Andreopoulos B."/>
            <person name="Baker S."/>
            <person name="Barry K."/>
            <person name="Bills G."/>
            <person name="Bluhm B."/>
            <person name="Cannon C."/>
            <person name="Castanera R."/>
            <person name="Culley D."/>
            <person name="Daum C."/>
            <person name="Ezra D."/>
            <person name="Gonzalez J."/>
            <person name="Henrissat B."/>
            <person name="Kuo A."/>
            <person name="Liang C."/>
            <person name="Lipzen A."/>
            <person name="Lutzoni F."/>
            <person name="Magnuson J."/>
            <person name="Mondo S."/>
            <person name="Nolan M."/>
            <person name="Ohm R."/>
            <person name="Pangilinan J."/>
            <person name="Park H.-J."/>
            <person name="Ramirez L."/>
            <person name="Alfaro M."/>
            <person name="Sun H."/>
            <person name="Tritt A."/>
            <person name="Yoshinaga Y."/>
            <person name="Zwiers L.-H."/>
            <person name="Turgeon B."/>
            <person name="Goodwin S."/>
            <person name="Spatafora J."/>
            <person name="Crous P."/>
            <person name="Grigoriev I."/>
        </authorList>
    </citation>
    <scope>NUCLEOTIDE SEQUENCE</scope>
    <source>
        <strain evidence="6">CBS 675.92</strain>
    </source>
</reference>
<keyword evidence="7" id="KW-1185">Reference proteome</keyword>
<keyword evidence="1" id="KW-0732">Signal</keyword>
<evidence type="ECO:0000313" key="6">
    <source>
        <dbReference type="EMBL" id="KAF1954006.1"/>
    </source>
</evidence>
<dbReference type="SUPFAM" id="SSF53474">
    <property type="entry name" value="alpha/beta-Hydrolases"/>
    <property type="match status" value="1"/>
</dbReference>
<name>A0A6A5TTH5_9PLEO</name>
<keyword evidence="4" id="KW-1133">Transmembrane helix</keyword>
<sequence length="388" mass="43304">MATFYGPYLYLFVVLVFVVGGLGEQASKISNAHNDTITRELFFELEELARIVDIAYCVGTAGLGIQKPFECASHCGDEDFKHFELVNAWNTGPLLSDSCGYIAVSHPPSPPRIILAFRGTYSIANTIVDLSTIPQEYVPYPGDDDDSGTSDFLAPKPHPLKHSTEGETPPANPPKCNNCTVHMGFYSSWLNTRKVILPHLTESIEKYPDYKLVLVGHSLGGAVAALAGLDLKARGWDPHVTTFGEPRVGNKELMSYINTRFNISKKFESNKFHRVTHAGDPVPLLPLQEWGYTMHSEELYISAASLPFELEDVHHCDGDEDPKCIASSDADGPSWGIPARFKFWELFFAHRDYFWRIGLCVPGGDPKDWYRKYPKQGDGDEVQEIDEL</sequence>
<dbReference type="InterPro" id="IPR051299">
    <property type="entry name" value="AB_hydrolase_lip/est"/>
</dbReference>
<keyword evidence="4" id="KW-0472">Membrane</keyword>
<evidence type="ECO:0000313" key="7">
    <source>
        <dbReference type="Proteomes" id="UP000800035"/>
    </source>
</evidence>
<evidence type="ECO:0000256" key="4">
    <source>
        <dbReference type="SAM" id="Phobius"/>
    </source>
</evidence>
<dbReference type="Pfam" id="PF01764">
    <property type="entry name" value="Lipase_3"/>
    <property type="match status" value="1"/>
</dbReference>
<evidence type="ECO:0000256" key="1">
    <source>
        <dbReference type="ARBA" id="ARBA00022729"/>
    </source>
</evidence>